<comment type="caution">
    <text evidence="1">The sequence shown here is derived from an EMBL/GenBank/DDBJ whole genome shotgun (WGS) entry which is preliminary data.</text>
</comment>
<name>A0ABC8LEK5_ERUVS</name>
<evidence type="ECO:0000313" key="1">
    <source>
        <dbReference type="EMBL" id="CAH8381909.1"/>
    </source>
</evidence>
<dbReference type="Proteomes" id="UP001642260">
    <property type="component" value="Unassembled WGS sequence"/>
</dbReference>
<dbReference type="EMBL" id="CAKOAT010530710">
    <property type="protein sequence ID" value="CAH8381909.1"/>
    <property type="molecule type" value="Genomic_DNA"/>
</dbReference>
<dbReference type="AlphaFoldDB" id="A0ABC8LEK5"/>
<sequence length="112" mass="13415">MDQERLGKRLDFQQSGLIILCILLVGNYDAKLDSYKRAGNLCLRSQSKQSCRVLMTRRKTQRRFKRKLMLGSVTMILEWRFLHVDKFVETFRNVLGWNMISNGKRRQDAYYY</sequence>
<proteinExistence type="predicted"/>
<protein>
    <submittedName>
        <fullName evidence="1">Uncharacterized protein</fullName>
    </submittedName>
</protein>
<reference evidence="1 2" key="1">
    <citation type="submission" date="2022-03" db="EMBL/GenBank/DDBJ databases">
        <authorList>
            <person name="Macdonald S."/>
            <person name="Ahmed S."/>
            <person name="Newling K."/>
        </authorList>
    </citation>
    <scope>NUCLEOTIDE SEQUENCE [LARGE SCALE GENOMIC DNA]</scope>
</reference>
<evidence type="ECO:0000313" key="2">
    <source>
        <dbReference type="Proteomes" id="UP001642260"/>
    </source>
</evidence>
<accession>A0ABC8LEK5</accession>
<gene>
    <name evidence="1" type="ORF">ERUC_LOCUS34392</name>
</gene>
<organism evidence="1 2">
    <name type="scientific">Eruca vesicaria subsp. sativa</name>
    <name type="common">Garden rocket</name>
    <name type="synonym">Eruca sativa</name>
    <dbReference type="NCBI Taxonomy" id="29727"/>
    <lineage>
        <taxon>Eukaryota</taxon>
        <taxon>Viridiplantae</taxon>
        <taxon>Streptophyta</taxon>
        <taxon>Embryophyta</taxon>
        <taxon>Tracheophyta</taxon>
        <taxon>Spermatophyta</taxon>
        <taxon>Magnoliopsida</taxon>
        <taxon>eudicotyledons</taxon>
        <taxon>Gunneridae</taxon>
        <taxon>Pentapetalae</taxon>
        <taxon>rosids</taxon>
        <taxon>malvids</taxon>
        <taxon>Brassicales</taxon>
        <taxon>Brassicaceae</taxon>
        <taxon>Brassiceae</taxon>
        <taxon>Eruca</taxon>
    </lineage>
</organism>
<keyword evidence="2" id="KW-1185">Reference proteome</keyword>